<dbReference type="GO" id="GO:0016020">
    <property type="term" value="C:membrane"/>
    <property type="evidence" value="ECO:0007669"/>
    <property type="project" value="InterPro"/>
</dbReference>
<name>T1G8S4_HELRO</name>
<dbReference type="InParanoid" id="T1G8S4"/>
<dbReference type="OMA" id="MSEWVIS"/>
<feature type="domain" description="Neurotransmitter-gated ion-channel transmembrane" evidence="3">
    <location>
        <begin position="1"/>
        <end position="69"/>
    </location>
</feature>
<protein>
    <recommendedName>
        <fullName evidence="3">Neurotransmitter-gated ion-channel transmembrane domain-containing protein</fullName>
    </recommendedName>
</protein>
<dbReference type="RefSeq" id="XP_009021771.1">
    <property type="nucleotide sequence ID" value="XM_009023523.1"/>
</dbReference>
<keyword evidence="1" id="KW-1133">Transmembrane helix</keyword>
<dbReference type="STRING" id="6412.T1G8S4"/>
<reference evidence="5" key="3">
    <citation type="submission" date="2015-06" db="UniProtKB">
        <authorList>
            <consortium name="EnsemblMetazoa"/>
        </authorList>
    </citation>
    <scope>IDENTIFICATION</scope>
</reference>
<feature type="signal peptide" evidence="2">
    <location>
        <begin position="1"/>
        <end position="17"/>
    </location>
</feature>
<dbReference type="AlphaFoldDB" id="T1G8S4"/>
<dbReference type="GeneID" id="20217471"/>
<evidence type="ECO:0000259" key="3">
    <source>
        <dbReference type="Pfam" id="PF02932"/>
    </source>
</evidence>
<evidence type="ECO:0000256" key="2">
    <source>
        <dbReference type="SAM" id="SignalP"/>
    </source>
</evidence>
<evidence type="ECO:0000313" key="5">
    <source>
        <dbReference type="EnsemblMetazoa" id="HelroP93060"/>
    </source>
</evidence>
<dbReference type="KEGG" id="hro:HELRODRAFT_93060"/>
<organism evidence="5 6">
    <name type="scientific">Helobdella robusta</name>
    <name type="common">Californian leech</name>
    <dbReference type="NCBI Taxonomy" id="6412"/>
    <lineage>
        <taxon>Eukaryota</taxon>
        <taxon>Metazoa</taxon>
        <taxon>Spiralia</taxon>
        <taxon>Lophotrochozoa</taxon>
        <taxon>Annelida</taxon>
        <taxon>Clitellata</taxon>
        <taxon>Hirudinea</taxon>
        <taxon>Rhynchobdellida</taxon>
        <taxon>Glossiphoniidae</taxon>
        <taxon>Helobdella</taxon>
    </lineage>
</organism>
<evidence type="ECO:0000313" key="6">
    <source>
        <dbReference type="Proteomes" id="UP000015101"/>
    </source>
</evidence>
<evidence type="ECO:0000313" key="4">
    <source>
        <dbReference type="EMBL" id="ESO00131.1"/>
    </source>
</evidence>
<accession>T1G8S4</accession>
<dbReference type="EMBL" id="KB097014">
    <property type="protein sequence ID" value="ESO00131.1"/>
    <property type="molecule type" value="Genomic_DNA"/>
</dbReference>
<reference evidence="4 6" key="2">
    <citation type="journal article" date="2013" name="Nature">
        <title>Insights into bilaterian evolution from three spiralian genomes.</title>
        <authorList>
            <person name="Simakov O."/>
            <person name="Marletaz F."/>
            <person name="Cho S.J."/>
            <person name="Edsinger-Gonzales E."/>
            <person name="Havlak P."/>
            <person name="Hellsten U."/>
            <person name="Kuo D.H."/>
            <person name="Larsson T."/>
            <person name="Lv J."/>
            <person name="Arendt D."/>
            <person name="Savage R."/>
            <person name="Osoegawa K."/>
            <person name="de Jong P."/>
            <person name="Grimwood J."/>
            <person name="Chapman J.A."/>
            <person name="Shapiro H."/>
            <person name="Aerts A."/>
            <person name="Otillar R.P."/>
            <person name="Terry A.Y."/>
            <person name="Boore J.L."/>
            <person name="Grigoriev I.V."/>
            <person name="Lindberg D.R."/>
            <person name="Seaver E.C."/>
            <person name="Weisblat D.A."/>
            <person name="Putnam N.H."/>
            <person name="Rokhsar D.S."/>
        </authorList>
    </citation>
    <scope>NUCLEOTIDE SEQUENCE</scope>
</reference>
<keyword evidence="1" id="KW-0472">Membrane</keyword>
<proteinExistence type="predicted"/>
<dbReference type="Gene3D" id="1.20.58.390">
    <property type="entry name" value="Neurotransmitter-gated ion-channel transmembrane domain"/>
    <property type="match status" value="1"/>
</dbReference>
<dbReference type="eggNOG" id="KOG3646">
    <property type="taxonomic scope" value="Eukaryota"/>
</dbReference>
<dbReference type="EMBL" id="AMQM01011929">
    <property type="status" value="NOT_ANNOTATED_CDS"/>
    <property type="molecule type" value="Genomic_DNA"/>
</dbReference>
<dbReference type="SUPFAM" id="SSF90112">
    <property type="entry name" value="Neurotransmitter-gated ion-channel transmembrane pore"/>
    <property type="match status" value="1"/>
</dbReference>
<dbReference type="CDD" id="cd19051">
    <property type="entry name" value="LGIC_TM_cation"/>
    <property type="match status" value="1"/>
</dbReference>
<reference evidence="6" key="1">
    <citation type="submission" date="2012-12" db="EMBL/GenBank/DDBJ databases">
        <authorList>
            <person name="Hellsten U."/>
            <person name="Grimwood J."/>
            <person name="Chapman J.A."/>
            <person name="Shapiro H."/>
            <person name="Aerts A."/>
            <person name="Otillar R.P."/>
            <person name="Terry A.Y."/>
            <person name="Boore J.L."/>
            <person name="Simakov O."/>
            <person name="Marletaz F."/>
            <person name="Cho S.-J."/>
            <person name="Edsinger-Gonzales E."/>
            <person name="Havlak P."/>
            <person name="Kuo D.-H."/>
            <person name="Larsson T."/>
            <person name="Lv J."/>
            <person name="Arendt D."/>
            <person name="Savage R."/>
            <person name="Osoegawa K."/>
            <person name="de Jong P."/>
            <person name="Lindberg D.R."/>
            <person name="Seaver E.C."/>
            <person name="Weisblat D.A."/>
            <person name="Putnam N.H."/>
            <person name="Grigoriev I.V."/>
            <person name="Rokhsar D.S."/>
        </authorList>
    </citation>
    <scope>NUCLEOTIDE SEQUENCE</scope>
</reference>
<feature type="chain" id="PRO_5010981147" description="Neurotransmitter-gated ion-channel transmembrane domain-containing protein" evidence="2">
    <location>
        <begin position="18"/>
        <end position="70"/>
    </location>
</feature>
<dbReference type="Proteomes" id="UP000015101">
    <property type="component" value="Unassembled WGS sequence"/>
</dbReference>
<sequence>LGITILLSLSVFQLIVADMVPATSMAVPLVGVYFACVMIMCTMSVIMTVIVLNFHHRSPDMYVMPTWVSE</sequence>
<dbReference type="OrthoDB" id="5975154at2759"/>
<dbReference type="EnsemblMetazoa" id="HelroT93060">
    <property type="protein sequence ID" value="HelroP93060"/>
    <property type="gene ID" value="HelroG93060"/>
</dbReference>
<dbReference type="GO" id="GO:0006811">
    <property type="term" value="P:monoatomic ion transport"/>
    <property type="evidence" value="ECO:0007669"/>
    <property type="project" value="InterPro"/>
</dbReference>
<keyword evidence="2" id="KW-0732">Signal</keyword>
<dbReference type="Pfam" id="PF02932">
    <property type="entry name" value="Neur_chan_memb"/>
    <property type="match status" value="1"/>
</dbReference>
<keyword evidence="1" id="KW-0812">Transmembrane</keyword>
<gene>
    <name evidence="5" type="primary">20217471</name>
    <name evidence="4" type="ORF">HELRODRAFT_93060</name>
</gene>
<feature type="transmembrane region" description="Helical" evidence="1">
    <location>
        <begin position="27"/>
        <end position="54"/>
    </location>
</feature>
<evidence type="ECO:0000256" key="1">
    <source>
        <dbReference type="SAM" id="Phobius"/>
    </source>
</evidence>
<dbReference type="HOGENOM" id="CLU_2765101_0_0_1"/>
<dbReference type="InterPro" id="IPR038050">
    <property type="entry name" value="Neuro_actylchol_rec"/>
</dbReference>
<dbReference type="CTD" id="20217471"/>
<dbReference type="InterPro" id="IPR036719">
    <property type="entry name" value="Neuro-gated_channel_TM_sf"/>
</dbReference>
<keyword evidence="6" id="KW-1185">Reference proteome</keyword>
<dbReference type="InterPro" id="IPR006029">
    <property type="entry name" value="Neurotrans-gated_channel_TM"/>
</dbReference>